<evidence type="ECO:0000313" key="4">
    <source>
        <dbReference type="Proteomes" id="UP001497516"/>
    </source>
</evidence>
<sequence length="98" mass="10021">MGNHSRRSTGPLGIYIIPLLLVVLFSLPEDKMVVVGAARAPSAAAAAATVATSSIGTGDEAAGGGRIVHEVRKFGRGVRGSVSRPTGHGNHRPSPCCY</sequence>
<keyword evidence="2" id="KW-1133">Transmembrane helix</keyword>
<keyword evidence="2" id="KW-0472">Membrane</keyword>
<evidence type="ECO:0000256" key="2">
    <source>
        <dbReference type="SAM" id="Phobius"/>
    </source>
</evidence>
<accession>A0AAV2DT22</accession>
<dbReference type="Proteomes" id="UP001497516">
    <property type="component" value="Chromosome 3"/>
</dbReference>
<feature type="transmembrane region" description="Helical" evidence="2">
    <location>
        <begin position="12"/>
        <end position="28"/>
    </location>
</feature>
<reference evidence="3 4" key="1">
    <citation type="submission" date="2024-04" db="EMBL/GenBank/DDBJ databases">
        <authorList>
            <person name="Fracassetti M."/>
        </authorList>
    </citation>
    <scope>NUCLEOTIDE SEQUENCE [LARGE SCALE GENOMIC DNA]</scope>
</reference>
<proteinExistence type="predicted"/>
<evidence type="ECO:0000313" key="3">
    <source>
        <dbReference type="EMBL" id="CAL1376791.1"/>
    </source>
</evidence>
<protein>
    <submittedName>
        <fullName evidence="3">Uncharacterized protein</fullName>
    </submittedName>
</protein>
<organism evidence="3 4">
    <name type="scientific">Linum trigynum</name>
    <dbReference type="NCBI Taxonomy" id="586398"/>
    <lineage>
        <taxon>Eukaryota</taxon>
        <taxon>Viridiplantae</taxon>
        <taxon>Streptophyta</taxon>
        <taxon>Embryophyta</taxon>
        <taxon>Tracheophyta</taxon>
        <taxon>Spermatophyta</taxon>
        <taxon>Magnoliopsida</taxon>
        <taxon>eudicotyledons</taxon>
        <taxon>Gunneridae</taxon>
        <taxon>Pentapetalae</taxon>
        <taxon>rosids</taxon>
        <taxon>fabids</taxon>
        <taxon>Malpighiales</taxon>
        <taxon>Linaceae</taxon>
        <taxon>Linum</taxon>
    </lineage>
</organism>
<evidence type="ECO:0000256" key="1">
    <source>
        <dbReference type="SAM" id="MobiDB-lite"/>
    </source>
</evidence>
<keyword evidence="4" id="KW-1185">Reference proteome</keyword>
<keyword evidence="2" id="KW-0812">Transmembrane</keyword>
<dbReference type="AlphaFoldDB" id="A0AAV2DT22"/>
<gene>
    <name evidence="3" type="ORF">LTRI10_LOCUS18497</name>
</gene>
<feature type="region of interest" description="Disordered" evidence="1">
    <location>
        <begin position="78"/>
        <end position="98"/>
    </location>
</feature>
<dbReference type="EMBL" id="OZ034816">
    <property type="protein sequence ID" value="CAL1376791.1"/>
    <property type="molecule type" value="Genomic_DNA"/>
</dbReference>
<name>A0AAV2DT22_9ROSI</name>